<evidence type="ECO:0000259" key="1">
    <source>
        <dbReference type="Pfam" id="PF05099"/>
    </source>
</evidence>
<feature type="domain" description="Co-chaperone DjlA N-terminal" evidence="1">
    <location>
        <begin position="9"/>
        <end position="125"/>
    </location>
</feature>
<dbReference type="Pfam" id="PF05099">
    <property type="entry name" value="TerB"/>
    <property type="match status" value="1"/>
</dbReference>
<protein>
    <submittedName>
        <fullName evidence="2">Tellurite resistance protein</fullName>
    </submittedName>
</protein>
<dbReference type="SUPFAM" id="SSF158682">
    <property type="entry name" value="TerB-like"/>
    <property type="match status" value="1"/>
</dbReference>
<name>A0A2T5BF44_MYCDI</name>
<sequence>MTGRHEQQEALIKVMVMMSAVDNAMTDTELARIGRLARVLPVFDGFDDESIIHIARECASLLSAPEGLDVTLEVIRERIPPRLADTAYALAVEIAAADHRIRNEEIRLLQMLRDRLGLDKLTCAAIERAAIARFRRLG</sequence>
<dbReference type="OrthoDB" id="8448017at2"/>
<dbReference type="Gene3D" id="1.10.3680.10">
    <property type="entry name" value="TerB-like"/>
    <property type="match status" value="1"/>
</dbReference>
<comment type="caution">
    <text evidence="2">The sequence shown here is derived from an EMBL/GenBank/DDBJ whole genome shotgun (WGS) entry which is preliminary data.</text>
</comment>
<proteinExistence type="predicted"/>
<dbReference type="RefSeq" id="WP_108001868.1">
    <property type="nucleotide sequence ID" value="NZ_JBHEEX010000001.1"/>
</dbReference>
<dbReference type="InterPro" id="IPR007791">
    <property type="entry name" value="DjlA_N"/>
</dbReference>
<accession>A0A2T5BF44</accession>
<dbReference type="CDD" id="cd07176">
    <property type="entry name" value="terB"/>
    <property type="match status" value="1"/>
</dbReference>
<dbReference type="AlphaFoldDB" id="A0A2T5BF44"/>
<keyword evidence="3" id="KW-1185">Reference proteome</keyword>
<evidence type="ECO:0000313" key="2">
    <source>
        <dbReference type="EMBL" id="PTM97609.1"/>
    </source>
</evidence>
<dbReference type="Proteomes" id="UP000241247">
    <property type="component" value="Unassembled WGS sequence"/>
</dbReference>
<gene>
    <name evidence="2" type="ORF">C7449_102486</name>
</gene>
<organism evidence="2 3">
    <name type="scientific">Mycoplana dimorpha</name>
    <dbReference type="NCBI Taxonomy" id="28320"/>
    <lineage>
        <taxon>Bacteria</taxon>
        <taxon>Pseudomonadati</taxon>
        <taxon>Pseudomonadota</taxon>
        <taxon>Alphaproteobacteria</taxon>
        <taxon>Hyphomicrobiales</taxon>
        <taxon>Rhizobiaceae</taxon>
        <taxon>Mycoplana</taxon>
    </lineage>
</organism>
<evidence type="ECO:0000313" key="3">
    <source>
        <dbReference type="Proteomes" id="UP000241247"/>
    </source>
</evidence>
<dbReference type="EMBL" id="PZZZ01000002">
    <property type="protein sequence ID" value="PTM97609.1"/>
    <property type="molecule type" value="Genomic_DNA"/>
</dbReference>
<reference evidence="2 3" key="1">
    <citation type="submission" date="2018-04" db="EMBL/GenBank/DDBJ databases">
        <title>Genomic Encyclopedia of Type Strains, Phase IV (KMG-IV): sequencing the most valuable type-strain genomes for metagenomic binning, comparative biology and taxonomic classification.</title>
        <authorList>
            <person name="Goeker M."/>
        </authorList>
    </citation>
    <scope>NUCLEOTIDE SEQUENCE [LARGE SCALE GENOMIC DNA]</scope>
    <source>
        <strain evidence="2 3">DSM 7138</strain>
    </source>
</reference>
<dbReference type="InterPro" id="IPR029024">
    <property type="entry name" value="TerB-like"/>
</dbReference>